<dbReference type="CDD" id="cd04663">
    <property type="entry name" value="NUDIX_Hydrolase"/>
    <property type="match status" value="1"/>
</dbReference>
<organism evidence="4 5">
    <name type="scientific">Bhargavaea ullalensis</name>
    <dbReference type="NCBI Taxonomy" id="1265685"/>
    <lineage>
        <taxon>Bacteria</taxon>
        <taxon>Bacillati</taxon>
        <taxon>Bacillota</taxon>
        <taxon>Bacilli</taxon>
        <taxon>Bacillales</taxon>
        <taxon>Caryophanaceae</taxon>
        <taxon>Bhargavaea</taxon>
    </lineage>
</organism>
<proteinExistence type="inferred from homology"/>
<dbReference type="PROSITE" id="PS00893">
    <property type="entry name" value="NUDIX_BOX"/>
    <property type="match status" value="1"/>
</dbReference>
<dbReference type="RefSeq" id="WP_354196878.1">
    <property type="nucleotide sequence ID" value="NZ_JBEPLW010000009.1"/>
</dbReference>
<keyword evidence="5" id="KW-1185">Reference proteome</keyword>
<dbReference type="PANTHER" id="PTHR43736">
    <property type="entry name" value="ADP-RIBOSE PYROPHOSPHATASE"/>
    <property type="match status" value="1"/>
</dbReference>
<evidence type="ECO:0000259" key="3">
    <source>
        <dbReference type="PROSITE" id="PS51462"/>
    </source>
</evidence>
<evidence type="ECO:0000256" key="2">
    <source>
        <dbReference type="ARBA" id="ARBA00022801"/>
    </source>
</evidence>
<evidence type="ECO:0000256" key="1">
    <source>
        <dbReference type="ARBA" id="ARBA00005582"/>
    </source>
</evidence>
<dbReference type="PROSITE" id="PS51462">
    <property type="entry name" value="NUDIX"/>
    <property type="match status" value="1"/>
</dbReference>
<dbReference type="Gene3D" id="3.90.79.10">
    <property type="entry name" value="Nucleoside Triphosphate Pyrophosphohydrolase"/>
    <property type="match status" value="1"/>
</dbReference>
<evidence type="ECO:0000313" key="4">
    <source>
        <dbReference type="EMBL" id="MET3575590.1"/>
    </source>
</evidence>
<dbReference type="SUPFAM" id="SSF55811">
    <property type="entry name" value="Nudix"/>
    <property type="match status" value="1"/>
</dbReference>
<reference evidence="4 5" key="1">
    <citation type="submission" date="2024-06" db="EMBL/GenBank/DDBJ databases">
        <title>Genomic Encyclopedia of Type Strains, Phase IV (KMG-IV): sequencing the most valuable type-strain genomes for metagenomic binning, comparative biology and taxonomic classification.</title>
        <authorList>
            <person name="Goeker M."/>
        </authorList>
    </citation>
    <scope>NUCLEOTIDE SEQUENCE [LARGE SCALE GENOMIC DNA]</scope>
    <source>
        <strain evidence="4 5">DSM 26128</strain>
    </source>
</reference>
<dbReference type="Pfam" id="PF00293">
    <property type="entry name" value="NUDIX"/>
    <property type="match status" value="1"/>
</dbReference>
<dbReference type="InterPro" id="IPR020084">
    <property type="entry name" value="NUDIX_hydrolase_CS"/>
</dbReference>
<dbReference type="Proteomes" id="UP001549099">
    <property type="component" value="Unassembled WGS sequence"/>
</dbReference>
<dbReference type="EMBL" id="JBEPLW010000009">
    <property type="protein sequence ID" value="MET3575590.1"/>
    <property type="molecule type" value="Genomic_DNA"/>
</dbReference>
<feature type="domain" description="Nudix hydrolase" evidence="3">
    <location>
        <begin position="2"/>
        <end position="142"/>
    </location>
</feature>
<comment type="caution">
    <text evidence="4">The sequence shown here is derived from an EMBL/GenBank/DDBJ whole genome shotgun (WGS) entry which is preliminary data.</text>
</comment>
<protein>
    <submittedName>
        <fullName evidence="4">8-oxo-dGTP pyrophosphatase MutT (NUDIX family)</fullName>
    </submittedName>
</protein>
<comment type="similarity">
    <text evidence="1">Belongs to the Nudix hydrolase family.</text>
</comment>
<keyword evidence="2" id="KW-0378">Hydrolase</keyword>
<evidence type="ECO:0000313" key="5">
    <source>
        <dbReference type="Proteomes" id="UP001549099"/>
    </source>
</evidence>
<gene>
    <name evidence="4" type="ORF">ABID49_001495</name>
</gene>
<dbReference type="InterPro" id="IPR000086">
    <property type="entry name" value="NUDIX_hydrolase_dom"/>
</dbReference>
<accession>A0ABV2GBC9</accession>
<dbReference type="PANTHER" id="PTHR43736:SF1">
    <property type="entry name" value="DIHYDRONEOPTERIN TRIPHOSPHATE DIPHOSPHATASE"/>
    <property type="match status" value="1"/>
</dbReference>
<dbReference type="InterPro" id="IPR015797">
    <property type="entry name" value="NUDIX_hydrolase-like_dom_sf"/>
</dbReference>
<sequence>MELRRKVLAYITRGEGPDQQLLVYTEKNHPESGAQVPGGTIDRGELLMDALYREIEEETGISKHDLVLVGKLAKNTFFPRHRDRKYERNIFHLAYTGNGPEEWGHTVTGSGKDRGKSLILHWTPVDHIPELAGKQDMALDAL</sequence>
<name>A0ABV2GBC9_9BACL</name>